<sequence length="700" mass="78639">MGSDHLPIVIKLHISTTPRRRTTFTKWDTYRAAMSRQDGVPFAERFQSALKEARTEYQVKEDTPTPDLHLVKLWDKRLALLIRYRARRSLGNKIRLNHATAKAKKYTIQLCRTTWRGLCNSFNDKTGCAKVWNAYRGLAGKTKTRNTGSNLALRLNITEEQLAEEAGEHFFPQQPMPPPPEIYNRMPVLQEQPADAPFTLAELIDALSSARAKSAPGPDQVTITALRNLPIKKHWKDGLDLLRAITSKAWGAQEDLLRHLVRTLLVSKVVYGLNFLRLNRKQEATLVTMNRAAMRIVTGFPRFTRVEQLECVAQMNTIREIAGEMRISQAQRLSRTPQGRIILTKSGRAPLIEGPLMPTPPPPWETEAVVVAKPIPRNQGHDAPERRVTQASIHLAEVGGLEGHVEVFYTDAARSENGRTAIAWHSPTRHDTQQQLTETTRSVCSAELRAILMAVRAATQKRTDVTETRIYTDSQEALRELRRTDTCNPTIAEIRAMVRQAKAHQAISVTWLPGHEGIPGNERANGAARAALQARSLSQGPVPSSVQREVPQDDFDLSEVKRAEKTARKARLTALLPPNPHPIPRGFPRWERVALHRLQTRTMMTPVWLARLHHPADPQDIGPDPNCQQCGVPATCSHLVWECAGYAQAREAAIHDLPGTLRPRSFLEWTHPNTTVNAEQKLIYASLIDFLRSSGVGRFI</sequence>
<keyword evidence="2" id="KW-1185">Reference proteome</keyword>
<dbReference type="EMBL" id="JABSTQ010006572">
    <property type="protein sequence ID" value="KAG0437033.1"/>
    <property type="molecule type" value="Genomic_DNA"/>
</dbReference>
<evidence type="ECO:0000313" key="1">
    <source>
        <dbReference type="EMBL" id="KAG0437033.1"/>
    </source>
</evidence>
<proteinExistence type="predicted"/>
<dbReference type="Proteomes" id="UP000805193">
    <property type="component" value="Unassembled WGS sequence"/>
</dbReference>
<evidence type="ECO:0000313" key="2">
    <source>
        <dbReference type="Proteomes" id="UP000805193"/>
    </source>
</evidence>
<accession>A0AC60QMS7</accession>
<organism evidence="1 2">
    <name type="scientific">Ixodes persulcatus</name>
    <name type="common">Taiga tick</name>
    <dbReference type="NCBI Taxonomy" id="34615"/>
    <lineage>
        <taxon>Eukaryota</taxon>
        <taxon>Metazoa</taxon>
        <taxon>Ecdysozoa</taxon>
        <taxon>Arthropoda</taxon>
        <taxon>Chelicerata</taxon>
        <taxon>Arachnida</taxon>
        <taxon>Acari</taxon>
        <taxon>Parasitiformes</taxon>
        <taxon>Ixodida</taxon>
        <taxon>Ixodoidea</taxon>
        <taxon>Ixodidae</taxon>
        <taxon>Ixodinae</taxon>
        <taxon>Ixodes</taxon>
    </lineage>
</organism>
<name>A0AC60QMS7_IXOPE</name>
<reference evidence="1 2" key="1">
    <citation type="journal article" date="2020" name="Cell">
        <title>Large-Scale Comparative Analyses of Tick Genomes Elucidate Their Genetic Diversity and Vector Capacities.</title>
        <authorList>
            <consortium name="Tick Genome and Microbiome Consortium (TIGMIC)"/>
            <person name="Jia N."/>
            <person name="Wang J."/>
            <person name="Shi W."/>
            <person name="Du L."/>
            <person name="Sun Y."/>
            <person name="Zhan W."/>
            <person name="Jiang J.F."/>
            <person name="Wang Q."/>
            <person name="Zhang B."/>
            <person name="Ji P."/>
            <person name="Bell-Sakyi L."/>
            <person name="Cui X.M."/>
            <person name="Yuan T.T."/>
            <person name="Jiang B.G."/>
            <person name="Yang W.F."/>
            <person name="Lam T.T."/>
            <person name="Chang Q.C."/>
            <person name="Ding S.J."/>
            <person name="Wang X.J."/>
            <person name="Zhu J.G."/>
            <person name="Ruan X.D."/>
            <person name="Zhao L."/>
            <person name="Wei J.T."/>
            <person name="Ye R.Z."/>
            <person name="Que T.C."/>
            <person name="Du C.H."/>
            <person name="Zhou Y.H."/>
            <person name="Cheng J.X."/>
            <person name="Dai P.F."/>
            <person name="Guo W.B."/>
            <person name="Han X.H."/>
            <person name="Huang E.J."/>
            <person name="Li L.F."/>
            <person name="Wei W."/>
            <person name="Gao Y.C."/>
            <person name="Liu J.Z."/>
            <person name="Shao H.Z."/>
            <person name="Wang X."/>
            <person name="Wang C.C."/>
            <person name="Yang T.C."/>
            <person name="Huo Q.B."/>
            <person name="Li W."/>
            <person name="Chen H.Y."/>
            <person name="Chen S.E."/>
            <person name="Zhou L.G."/>
            <person name="Ni X.B."/>
            <person name="Tian J.H."/>
            <person name="Sheng Y."/>
            <person name="Liu T."/>
            <person name="Pan Y.S."/>
            <person name="Xia L.Y."/>
            <person name="Li J."/>
            <person name="Zhao F."/>
            <person name="Cao W.C."/>
        </authorList>
    </citation>
    <scope>NUCLEOTIDE SEQUENCE [LARGE SCALE GENOMIC DNA]</scope>
    <source>
        <strain evidence="1">Iper-2018</strain>
    </source>
</reference>
<comment type="caution">
    <text evidence="1">The sequence shown here is derived from an EMBL/GenBank/DDBJ whole genome shotgun (WGS) entry which is preliminary data.</text>
</comment>
<protein>
    <submittedName>
        <fullName evidence="1">Uncharacterized protein</fullName>
    </submittedName>
</protein>
<gene>
    <name evidence="1" type="ORF">HPB47_017638</name>
</gene>